<protein>
    <submittedName>
        <fullName evidence="1">Uncharacterized protein</fullName>
    </submittedName>
</protein>
<reference evidence="1 2" key="1">
    <citation type="submission" date="2020-08" db="EMBL/GenBank/DDBJ databases">
        <title>Aphidius gifuensis genome sequencing and assembly.</title>
        <authorList>
            <person name="Du Z."/>
        </authorList>
    </citation>
    <scope>NUCLEOTIDE SEQUENCE [LARGE SCALE GENOMIC DNA]</scope>
    <source>
        <strain evidence="1">YNYX2018</strain>
        <tissue evidence="1">Adults</tissue>
    </source>
</reference>
<proteinExistence type="predicted"/>
<evidence type="ECO:0000313" key="2">
    <source>
        <dbReference type="Proteomes" id="UP000639338"/>
    </source>
</evidence>
<organism evidence="1 2">
    <name type="scientific">Aphidius gifuensis</name>
    <name type="common">Parasitoid wasp</name>
    <dbReference type="NCBI Taxonomy" id="684658"/>
    <lineage>
        <taxon>Eukaryota</taxon>
        <taxon>Metazoa</taxon>
        <taxon>Ecdysozoa</taxon>
        <taxon>Arthropoda</taxon>
        <taxon>Hexapoda</taxon>
        <taxon>Insecta</taxon>
        <taxon>Pterygota</taxon>
        <taxon>Neoptera</taxon>
        <taxon>Endopterygota</taxon>
        <taxon>Hymenoptera</taxon>
        <taxon>Apocrita</taxon>
        <taxon>Ichneumonoidea</taxon>
        <taxon>Braconidae</taxon>
        <taxon>Aphidiinae</taxon>
        <taxon>Aphidius</taxon>
    </lineage>
</organism>
<comment type="caution">
    <text evidence="1">The sequence shown here is derived from an EMBL/GenBank/DDBJ whole genome shotgun (WGS) entry which is preliminary data.</text>
</comment>
<evidence type="ECO:0000313" key="1">
    <source>
        <dbReference type="EMBL" id="KAF7994892.1"/>
    </source>
</evidence>
<sequence length="433" mass="50218">MKVLKLVNKYPYMKLPDIHLSTGYNSITSQQINMWKNQFDYIDSSDESNNIDNRRIINVDVYNKCVEQSNINCKFNERQLKLWALEAKEIRFKNDLTFQFVPDDKWLDTFKIDYSILEAGNNEMYVIPKKLTDQELRGYMEPCDVEIDLVEEVKNVDQVNNDSKQEEKITLKPNNIVGINMNNIEMINMNKQKILREENFAQILSNVDDFIDEDNVDPLQTVDVDNHLINEVPESEINENALNIYTYSKCQEFSEKKIKFGDKEIREWAIDAAKLCALPSSECSDFKPSDDWINKFKKTNGIVGEPWDLRVVENVIDNSEKSYDSNQNLLDLQMNDTDDDDDFFKSLETPSCSFTNLNIEKDNNKVKNNCDQANKLADINGNCLDLSTKKNSSSLDKNKNNKVELVDLTIDDDDDNSFAWRNGAFNIKTELLN</sequence>
<dbReference type="EMBL" id="JACMRX010000002">
    <property type="protein sequence ID" value="KAF7994892.1"/>
    <property type="molecule type" value="Genomic_DNA"/>
</dbReference>
<name>A0A835CT10_APHGI</name>
<dbReference type="Proteomes" id="UP000639338">
    <property type="component" value="Unassembled WGS sequence"/>
</dbReference>
<dbReference type="AlphaFoldDB" id="A0A835CT10"/>
<keyword evidence="2" id="KW-1185">Reference proteome</keyword>
<accession>A0A835CT10</accession>
<gene>
    <name evidence="1" type="ORF">HCN44_004364</name>
</gene>